<keyword evidence="8 11" id="KW-0028">Amino-acid biosynthesis</keyword>
<comment type="similarity">
    <text evidence="6">In the N-terminal section; belongs to the PRA-CH family.</text>
</comment>
<comment type="caution">
    <text evidence="13">The sequence shown here is derived from an EMBL/GenBank/DDBJ whole genome shotgun (WGS) entry which is preliminary data.</text>
</comment>
<keyword evidence="11" id="KW-0862">Zinc</keyword>
<keyword evidence="10 11" id="KW-0368">Histidine biosynthesis</keyword>
<comment type="similarity">
    <text evidence="11">Belongs to the PRA-CH family.</text>
</comment>
<dbReference type="EMBL" id="AYZE01000010">
    <property type="protein sequence ID" value="KRM91551.1"/>
    <property type="molecule type" value="Genomic_DNA"/>
</dbReference>
<evidence type="ECO:0000256" key="2">
    <source>
        <dbReference type="ARBA" id="ARBA00001460"/>
    </source>
</evidence>
<evidence type="ECO:0000256" key="7">
    <source>
        <dbReference type="ARBA" id="ARBA00022490"/>
    </source>
</evidence>
<sequence length="107" mass="12136">MSEPNFTKGLITSVVVDNQTKDVLMVAWMNEESYKKTLATGETWFWSRSRKKLWHKGETSGNVQTVKRIFLDCDQDTLLLSVIPAGPACHTGMRTCFFDEIDFGGNK</sequence>
<dbReference type="NCBIfam" id="NF000768">
    <property type="entry name" value="PRK00051.1"/>
    <property type="match status" value="1"/>
</dbReference>
<keyword evidence="7 11" id="KW-0963">Cytoplasm</keyword>
<dbReference type="Proteomes" id="UP000051131">
    <property type="component" value="Unassembled WGS sequence"/>
</dbReference>
<comment type="subcellular location">
    <subcellularLocation>
        <location evidence="11">Cytoplasm</location>
    </subcellularLocation>
</comment>
<accession>A0A0R2CIR8</accession>
<dbReference type="PANTHER" id="PTHR42945">
    <property type="entry name" value="HISTIDINE BIOSYNTHESIS BIFUNCTIONAL PROTEIN"/>
    <property type="match status" value="1"/>
</dbReference>
<feature type="domain" description="Phosphoribosyl-AMP cyclohydrolase" evidence="12">
    <location>
        <begin position="25"/>
        <end position="98"/>
    </location>
</feature>
<dbReference type="PATRIC" id="fig|1423729.3.peg.523"/>
<dbReference type="SUPFAM" id="SSF141734">
    <property type="entry name" value="HisI-like"/>
    <property type="match status" value="1"/>
</dbReference>
<comment type="pathway">
    <text evidence="4">Amino-acid biosynthesis; L-histidine biosynthesis; L-histidine from 5-phospho-alpha-D-ribose 1-diphosphate: step 2/9.</text>
</comment>
<dbReference type="InterPro" id="IPR038019">
    <property type="entry name" value="PRib_AMP_CycHydrolase_sf"/>
</dbReference>
<dbReference type="GO" id="GO:0004636">
    <property type="term" value="F:phosphoribosyl-ATP diphosphatase activity"/>
    <property type="evidence" value="ECO:0007669"/>
    <property type="project" value="UniProtKB-EC"/>
</dbReference>
<evidence type="ECO:0000256" key="8">
    <source>
        <dbReference type="ARBA" id="ARBA00022605"/>
    </source>
</evidence>
<proteinExistence type="inferred from homology"/>
<dbReference type="GO" id="GO:0004635">
    <property type="term" value="F:phosphoribosyl-AMP cyclohydrolase activity"/>
    <property type="evidence" value="ECO:0007669"/>
    <property type="project" value="UniProtKB-UniRule"/>
</dbReference>
<dbReference type="GO" id="GO:0000287">
    <property type="term" value="F:magnesium ion binding"/>
    <property type="evidence" value="ECO:0007669"/>
    <property type="project" value="UniProtKB-UniRule"/>
</dbReference>
<dbReference type="GO" id="GO:0008270">
    <property type="term" value="F:zinc ion binding"/>
    <property type="evidence" value="ECO:0007669"/>
    <property type="project" value="UniProtKB-UniRule"/>
</dbReference>
<dbReference type="Pfam" id="PF01502">
    <property type="entry name" value="PRA-CH"/>
    <property type="match status" value="1"/>
</dbReference>
<evidence type="ECO:0000256" key="10">
    <source>
        <dbReference type="ARBA" id="ARBA00023102"/>
    </source>
</evidence>
<dbReference type="UniPathway" id="UPA00031">
    <property type="reaction ID" value="UER00008"/>
</dbReference>
<dbReference type="Gene3D" id="3.10.20.810">
    <property type="entry name" value="Phosphoribosyl-AMP cyclohydrolase"/>
    <property type="match status" value="1"/>
</dbReference>
<feature type="binding site" evidence="11">
    <location>
        <position position="89"/>
    </location>
    <ligand>
        <name>Zn(2+)</name>
        <dbReference type="ChEBI" id="CHEBI:29105"/>
        <note>ligand shared between dimeric partners</note>
    </ligand>
</feature>
<dbReference type="PANTHER" id="PTHR42945:SF1">
    <property type="entry name" value="HISTIDINE BIOSYNTHESIS BIFUNCTIONAL PROTEIN HIS7"/>
    <property type="match status" value="1"/>
</dbReference>
<gene>
    <name evidence="11" type="primary">hisI</name>
    <name evidence="13" type="ORF">FC80_GL000520</name>
</gene>
<keyword evidence="11" id="KW-0479">Metal-binding</keyword>
<evidence type="ECO:0000256" key="6">
    <source>
        <dbReference type="ARBA" id="ARBA00008299"/>
    </source>
</evidence>
<evidence type="ECO:0000313" key="14">
    <source>
        <dbReference type="Proteomes" id="UP000051131"/>
    </source>
</evidence>
<evidence type="ECO:0000256" key="11">
    <source>
        <dbReference type="HAMAP-Rule" id="MF_01021"/>
    </source>
</evidence>
<dbReference type="RefSeq" id="WP_057828782.1">
    <property type="nucleotide sequence ID" value="NZ_AYZE01000010.1"/>
</dbReference>
<feature type="binding site" evidence="11">
    <location>
        <position position="76"/>
    </location>
    <ligand>
        <name>Mg(2+)</name>
        <dbReference type="ChEBI" id="CHEBI:18420"/>
    </ligand>
</feature>
<reference evidence="13 14" key="1">
    <citation type="journal article" date="2015" name="Genome Announc.">
        <title>Expanding the biotechnology potential of lactobacilli through comparative genomics of 213 strains and associated genera.</title>
        <authorList>
            <person name="Sun Z."/>
            <person name="Harris H.M."/>
            <person name="McCann A."/>
            <person name="Guo C."/>
            <person name="Argimon S."/>
            <person name="Zhang W."/>
            <person name="Yang X."/>
            <person name="Jeffery I.B."/>
            <person name="Cooney J.C."/>
            <person name="Kagawa T.F."/>
            <person name="Liu W."/>
            <person name="Song Y."/>
            <person name="Salvetti E."/>
            <person name="Wrobel A."/>
            <person name="Rasinkangas P."/>
            <person name="Parkhill J."/>
            <person name="Rea M.C."/>
            <person name="O'Sullivan O."/>
            <person name="Ritari J."/>
            <person name="Douillard F.P."/>
            <person name="Paul Ross R."/>
            <person name="Yang R."/>
            <person name="Briner A.E."/>
            <person name="Felis G.E."/>
            <person name="de Vos W.M."/>
            <person name="Barrangou R."/>
            <person name="Klaenhammer T.R."/>
            <person name="Caufield P.W."/>
            <person name="Cui Y."/>
            <person name="Zhang H."/>
            <person name="O'Toole P.W."/>
        </authorList>
    </citation>
    <scope>NUCLEOTIDE SEQUENCE [LARGE SCALE GENOMIC DNA]</scope>
    <source>
        <strain evidence="13 14">DSM 21116</strain>
    </source>
</reference>
<evidence type="ECO:0000256" key="5">
    <source>
        <dbReference type="ARBA" id="ARBA00007731"/>
    </source>
</evidence>
<evidence type="ECO:0000256" key="4">
    <source>
        <dbReference type="ARBA" id="ARBA00005204"/>
    </source>
</evidence>
<comment type="similarity">
    <text evidence="5">In the C-terminal section; belongs to the PRA-PH family.</text>
</comment>
<comment type="cofactor">
    <cofactor evidence="11">
        <name>Zn(2+)</name>
        <dbReference type="ChEBI" id="CHEBI:29105"/>
    </cofactor>
    <text evidence="11">Binds 1 zinc ion per subunit.</text>
</comment>
<feature type="binding site" evidence="11">
    <location>
        <position position="74"/>
    </location>
    <ligand>
        <name>Mg(2+)</name>
        <dbReference type="ChEBI" id="CHEBI:18420"/>
    </ligand>
</feature>
<dbReference type="STRING" id="1423729.FC80_GL000520"/>
<dbReference type="FunFam" id="3.10.20.810:FF:000001">
    <property type="entry name" value="Histidine biosynthesis bifunctional protein HisIE"/>
    <property type="match status" value="1"/>
</dbReference>
<comment type="cofactor">
    <cofactor evidence="11">
        <name>Mg(2+)</name>
        <dbReference type="ChEBI" id="CHEBI:18420"/>
    </cofactor>
    <text evidence="11">Binds 1 Mg(2+) ion per subunit.</text>
</comment>
<comment type="catalytic activity">
    <reaction evidence="1 11">
        <text>1-(5-phospho-beta-D-ribosyl)-5'-AMP + H2O = 1-(5-phospho-beta-D-ribosyl)-5-[(5-phospho-beta-D-ribosylamino)methylideneamino]imidazole-4-carboxamide</text>
        <dbReference type="Rhea" id="RHEA:20049"/>
        <dbReference type="ChEBI" id="CHEBI:15377"/>
        <dbReference type="ChEBI" id="CHEBI:58435"/>
        <dbReference type="ChEBI" id="CHEBI:59457"/>
        <dbReference type="EC" id="3.5.4.19"/>
    </reaction>
</comment>
<dbReference type="OrthoDB" id="9795769at2"/>
<comment type="function">
    <text evidence="11">Catalyzes the hydrolysis of the adenine ring of phosphoribosyl-AMP.</text>
</comment>
<evidence type="ECO:0000313" key="13">
    <source>
        <dbReference type="EMBL" id="KRM91551.1"/>
    </source>
</evidence>
<dbReference type="InterPro" id="IPR026660">
    <property type="entry name" value="PRA-CH"/>
</dbReference>
<comment type="pathway">
    <text evidence="3 11">Amino-acid biosynthesis; L-histidine biosynthesis; L-histidine from 5-phospho-alpha-D-ribose 1-diphosphate: step 3/9.</text>
</comment>
<dbReference type="AlphaFoldDB" id="A0A0R2CIR8"/>
<dbReference type="InterPro" id="IPR002496">
    <property type="entry name" value="PRib_AMP_CycHydrolase_dom"/>
</dbReference>
<organism evidence="13 14">
    <name type="scientific">Liquorilactobacillus cacaonum DSM 21116</name>
    <dbReference type="NCBI Taxonomy" id="1423729"/>
    <lineage>
        <taxon>Bacteria</taxon>
        <taxon>Bacillati</taxon>
        <taxon>Bacillota</taxon>
        <taxon>Bacilli</taxon>
        <taxon>Lactobacillales</taxon>
        <taxon>Lactobacillaceae</taxon>
        <taxon>Liquorilactobacillus</taxon>
    </lineage>
</organism>
<evidence type="ECO:0000256" key="9">
    <source>
        <dbReference type="ARBA" id="ARBA00022801"/>
    </source>
</evidence>
<dbReference type="GO" id="GO:0005737">
    <property type="term" value="C:cytoplasm"/>
    <property type="evidence" value="ECO:0007669"/>
    <property type="project" value="UniProtKB-SubCell"/>
</dbReference>
<evidence type="ECO:0000259" key="12">
    <source>
        <dbReference type="Pfam" id="PF01502"/>
    </source>
</evidence>
<evidence type="ECO:0000256" key="3">
    <source>
        <dbReference type="ARBA" id="ARBA00005169"/>
    </source>
</evidence>
<name>A0A0R2CIR8_9LACO</name>
<comment type="subunit">
    <text evidence="11">Homodimer.</text>
</comment>
<keyword evidence="11" id="KW-0460">Magnesium</keyword>
<dbReference type="EC" id="3.5.4.19" evidence="11"/>
<comment type="catalytic activity">
    <reaction evidence="2">
        <text>1-(5-phospho-beta-D-ribosyl)-ATP + H2O = 1-(5-phospho-beta-D-ribosyl)-5'-AMP + diphosphate + H(+)</text>
        <dbReference type="Rhea" id="RHEA:22828"/>
        <dbReference type="ChEBI" id="CHEBI:15377"/>
        <dbReference type="ChEBI" id="CHEBI:15378"/>
        <dbReference type="ChEBI" id="CHEBI:33019"/>
        <dbReference type="ChEBI" id="CHEBI:59457"/>
        <dbReference type="ChEBI" id="CHEBI:73183"/>
        <dbReference type="EC" id="3.6.1.31"/>
    </reaction>
</comment>
<keyword evidence="9 11" id="KW-0378">Hydrolase</keyword>
<feature type="binding site" evidence="11">
    <location>
        <position position="72"/>
    </location>
    <ligand>
        <name>Mg(2+)</name>
        <dbReference type="ChEBI" id="CHEBI:18420"/>
    </ligand>
</feature>
<dbReference type="HAMAP" id="MF_01021">
    <property type="entry name" value="HisI"/>
    <property type="match status" value="1"/>
</dbReference>
<evidence type="ECO:0000256" key="1">
    <source>
        <dbReference type="ARBA" id="ARBA00000024"/>
    </source>
</evidence>
<protein>
    <recommendedName>
        <fullName evidence="11">Phosphoribosyl-AMP cyclohydrolase</fullName>
        <shortName evidence="11">PRA-CH</shortName>
        <ecNumber evidence="11">3.5.4.19</ecNumber>
    </recommendedName>
</protein>
<feature type="binding site" evidence="11">
    <location>
        <position position="96"/>
    </location>
    <ligand>
        <name>Zn(2+)</name>
        <dbReference type="ChEBI" id="CHEBI:29105"/>
        <note>ligand shared between dimeric partners</note>
    </ligand>
</feature>
<keyword evidence="14" id="KW-1185">Reference proteome</keyword>
<dbReference type="GO" id="GO:0000105">
    <property type="term" value="P:L-histidine biosynthetic process"/>
    <property type="evidence" value="ECO:0007669"/>
    <property type="project" value="UniProtKB-UniRule"/>
</dbReference>
<feature type="binding site" evidence="11">
    <location>
        <position position="73"/>
    </location>
    <ligand>
        <name>Zn(2+)</name>
        <dbReference type="ChEBI" id="CHEBI:29105"/>
        <note>ligand shared between dimeric partners</note>
    </ligand>
</feature>